<evidence type="ECO:0000313" key="1">
    <source>
        <dbReference type="EMBL" id="KAJ9086227.1"/>
    </source>
</evidence>
<evidence type="ECO:0000313" key="2">
    <source>
        <dbReference type="Proteomes" id="UP001165960"/>
    </source>
</evidence>
<dbReference type="EMBL" id="QTSX02000728">
    <property type="protein sequence ID" value="KAJ9086227.1"/>
    <property type="molecule type" value="Genomic_DNA"/>
</dbReference>
<keyword evidence="2" id="KW-1185">Reference proteome</keyword>
<accession>A0ACC2UH48</accession>
<organism evidence="1 2">
    <name type="scientific">Entomophthora muscae</name>
    <dbReference type="NCBI Taxonomy" id="34485"/>
    <lineage>
        <taxon>Eukaryota</taxon>
        <taxon>Fungi</taxon>
        <taxon>Fungi incertae sedis</taxon>
        <taxon>Zoopagomycota</taxon>
        <taxon>Entomophthoromycotina</taxon>
        <taxon>Entomophthoromycetes</taxon>
        <taxon>Entomophthorales</taxon>
        <taxon>Entomophthoraceae</taxon>
        <taxon>Entomophthora</taxon>
    </lineage>
</organism>
<gene>
    <name evidence="1" type="primary">prp1</name>
    <name evidence="1" type="ORF">DSO57_1006429</name>
</gene>
<name>A0ACC2UH48_9FUNG</name>
<proteinExistence type="predicted"/>
<comment type="caution">
    <text evidence="1">The sequence shown here is derived from an EMBL/GenBank/DDBJ whole genome shotgun (WGS) entry which is preliminary data.</text>
</comment>
<protein>
    <submittedName>
        <fullName evidence="1">U4/U6 x U5 tri-snRNP complex subunit Prp1</fullName>
    </submittedName>
</protein>
<dbReference type="Proteomes" id="UP001165960">
    <property type="component" value="Unassembled WGS sequence"/>
</dbReference>
<reference evidence="1" key="1">
    <citation type="submission" date="2022-04" db="EMBL/GenBank/DDBJ databases">
        <title>Genome of the entomopathogenic fungus Entomophthora muscae.</title>
        <authorList>
            <person name="Elya C."/>
            <person name="Lovett B.R."/>
            <person name="Lee E."/>
            <person name="Macias A.M."/>
            <person name="Hajek A.E."/>
            <person name="De Bivort B.L."/>
            <person name="Kasson M.T."/>
            <person name="De Fine Licht H.H."/>
            <person name="Stajich J.E."/>
        </authorList>
    </citation>
    <scope>NUCLEOTIDE SEQUENCE</scope>
    <source>
        <strain evidence="1">Berkeley</strain>
    </source>
</reference>
<sequence length="906" mass="102260">MFGGVKDFMGRSGPAGYVGGLGRGATGFTTRSDIGPAREDAHLDNQLTGIGGKPEGEDERYQDPDNETGLFSSVPYEQDDEDADRVYAEVDKKMDERRRSRREAHEKEELLKLRKERPKIQQQFADLKRGLAQMSRDDWENIPEVGDIVGKNRKKINLKERFTPVPDSILEKARDNASYTKSIDPIQQKLGYATPAPESGILTNFVEIGAARDKVLHLKLDQVRSDAASGKATVDPRGYLTDLNSLTLKTDAEIGDIKKARLLLKSVITTNPSHAPGWIAAARLEEVAGKSAQARVIIAKGTEECPKSSDVWLEAARLNTTDNAKLILASAVRHLPNCVDIWMRAASLEEDSLAKKRVYRRALEFIPDSLELWQAAIRLEDNPSDAKVLLAEAVKLIPKSVDLWLALARLETFENAKKVLQKARKEIPTSHEIWIAAAQLMAAQEEPEKVDNLFKRAVATLIQNGVHLTREQWQAEAERCELELKSVVVGRAIIRATLGIDIDKEDERELWLEAAEASAERGAIEIARTIYEHTIKDYPEEKGVWIQAAYFEKEHGTHDTLDNLLERGARYCPQAEVLWLMRAKEKWLLGKLKDAQAILEKAFTANTKSEQIYLAAAKLEVENKEFDRARSFFNKARDNADTDKIWMKSIVLERQLGNLDQAKAQLDEANRRFPLFDKLWMLRGQVEEDRGDFEAARDAYAQGLRHCPQSVPLWILGAQMEERANLLIKARAILERARKLNPNIDLLWLAAIRFEARNNNTAIAKALMAKALQECPSSGALWAEAIMMESRQQRKSRVADALKNCDNDPIIFTTMARIFWNDRKIETARNWFSRAIKRDSDYGDAWAWWYKFETANGSKEQVESVIAGCASADPKHGEIWQKISKTPANYFVRGADLLKLVANSLE</sequence>